<sequence>MPPRARRNPSAHEVRLAARATVAALEYYGLTCCLFGSAACSLWGMSHRTPNDVDMIVYTDIEREELKEMILAVDRRFYLVPSRKPGATYQVMHFALTGAGGRRCKVDILTPGVLDIPDMPSTRIHYSRRFPGLPILPFVVLILLKLKGWTDHRDSDEPHYRAKRPADEDDINELLELIPDTEEDEDGSLLDVEWPDWIPDRFVEDSAARISEYVEVFPETMSAWRQIGFQD</sequence>
<name>A0ABR3JQ16_9AGAR</name>
<dbReference type="EMBL" id="JASNQZ010000004">
    <property type="protein sequence ID" value="KAL0957904.1"/>
    <property type="molecule type" value="Genomic_DNA"/>
</dbReference>
<reference evidence="2" key="1">
    <citation type="submission" date="2024-06" db="EMBL/GenBank/DDBJ databases">
        <title>Multi-omics analyses provide insights into the biosynthesis of the anticancer antibiotic pleurotin in Hohenbuehelia grisea.</title>
        <authorList>
            <person name="Weaver J.A."/>
            <person name="Alberti F."/>
        </authorList>
    </citation>
    <scope>NUCLEOTIDE SEQUENCE [LARGE SCALE GENOMIC DNA]</scope>
    <source>
        <strain evidence="2">T-177</strain>
    </source>
</reference>
<protein>
    <submittedName>
        <fullName evidence="1">Uncharacterized protein</fullName>
    </submittedName>
</protein>
<accession>A0ABR3JQ16</accession>
<proteinExistence type="predicted"/>
<gene>
    <name evidence="1" type="ORF">HGRIS_000085</name>
</gene>
<evidence type="ECO:0000313" key="2">
    <source>
        <dbReference type="Proteomes" id="UP001556367"/>
    </source>
</evidence>
<dbReference type="Proteomes" id="UP001556367">
    <property type="component" value="Unassembled WGS sequence"/>
</dbReference>
<comment type="caution">
    <text evidence="1">The sequence shown here is derived from an EMBL/GenBank/DDBJ whole genome shotgun (WGS) entry which is preliminary data.</text>
</comment>
<organism evidence="1 2">
    <name type="scientific">Hohenbuehelia grisea</name>
    <dbReference type="NCBI Taxonomy" id="104357"/>
    <lineage>
        <taxon>Eukaryota</taxon>
        <taxon>Fungi</taxon>
        <taxon>Dikarya</taxon>
        <taxon>Basidiomycota</taxon>
        <taxon>Agaricomycotina</taxon>
        <taxon>Agaricomycetes</taxon>
        <taxon>Agaricomycetidae</taxon>
        <taxon>Agaricales</taxon>
        <taxon>Pleurotineae</taxon>
        <taxon>Pleurotaceae</taxon>
        <taxon>Hohenbuehelia</taxon>
    </lineage>
</organism>
<keyword evidence="2" id="KW-1185">Reference proteome</keyword>
<evidence type="ECO:0000313" key="1">
    <source>
        <dbReference type="EMBL" id="KAL0957904.1"/>
    </source>
</evidence>